<comment type="caution">
    <text evidence="2">The sequence shown here is derived from an EMBL/GenBank/DDBJ whole genome shotgun (WGS) entry which is preliminary data.</text>
</comment>
<evidence type="ECO:0000313" key="2">
    <source>
        <dbReference type="EMBL" id="GIH25997.1"/>
    </source>
</evidence>
<feature type="region of interest" description="Disordered" evidence="1">
    <location>
        <begin position="1"/>
        <end position="25"/>
    </location>
</feature>
<sequence length="84" mass="8988">MPEATPGGAPGDAVRRPERPSPITSKRAISDIVDVGGTDVTILSSALLTTIHPYFSVRTPWLFSGAADMDLGHPVENMFVSDYM</sequence>
<evidence type="ECO:0000256" key="1">
    <source>
        <dbReference type="SAM" id="MobiDB-lite"/>
    </source>
</evidence>
<gene>
    <name evidence="2" type="ORF">Aph01nite_43070</name>
</gene>
<dbReference type="AlphaFoldDB" id="A0A919UPR7"/>
<proteinExistence type="predicted"/>
<accession>A0A919UPR7</accession>
<organism evidence="2 3">
    <name type="scientific">Acrocarpospora phusangensis</name>
    <dbReference type="NCBI Taxonomy" id="1070424"/>
    <lineage>
        <taxon>Bacteria</taxon>
        <taxon>Bacillati</taxon>
        <taxon>Actinomycetota</taxon>
        <taxon>Actinomycetes</taxon>
        <taxon>Streptosporangiales</taxon>
        <taxon>Streptosporangiaceae</taxon>
        <taxon>Acrocarpospora</taxon>
    </lineage>
</organism>
<dbReference type="EMBL" id="BOOA01000035">
    <property type="protein sequence ID" value="GIH25997.1"/>
    <property type="molecule type" value="Genomic_DNA"/>
</dbReference>
<name>A0A919UPR7_9ACTN</name>
<reference evidence="2" key="1">
    <citation type="submission" date="2021-01" db="EMBL/GenBank/DDBJ databases">
        <title>Whole genome shotgun sequence of Acrocarpospora phusangensis NBRC 108782.</title>
        <authorList>
            <person name="Komaki H."/>
            <person name="Tamura T."/>
        </authorList>
    </citation>
    <scope>NUCLEOTIDE SEQUENCE</scope>
    <source>
        <strain evidence="2">NBRC 108782</strain>
    </source>
</reference>
<protein>
    <submittedName>
        <fullName evidence="2">Uncharacterized protein</fullName>
    </submittedName>
</protein>
<dbReference type="Proteomes" id="UP000640052">
    <property type="component" value="Unassembled WGS sequence"/>
</dbReference>
<evidence type="ECO:0000313" key="3">
    <source>
        <dbReference type="Proteomes" id="UP000640052"/>
    </source>
</evidence>
<keyword evidence="3" id="KW-1185">Reference proteome</keyword>